<dbReference type="Gene3D" id="3.30.450.20">
    <property type="entry name" value="PAS domain"/>
    <property type="match status" value="1"/>
</dbReference>
<dbReference type="RefSeq" id="WP_167675708.1">
    <property type="nucleotide sequence ID" value="NZ_CP050313.1"/>
</dbReference>
<dbReference type="InterPro" id="IPR043128">
    <property type="entry name" value="Rev_trsase/Diguanyl_cyclase"/>
</dbReference>
<dbReference type="Pfam" id="PF00990">
    <property type="entry name" value="GGDEF"/>
    <property type="match status" value="1"/>
</dbReference>
<dbReference type="SMART" id="SM00091">
    <property type="entry name" value="PAS"/>
    <property type="match status" value="1"/>
</dbReference>
<name>A0A6G9QGV1_9GAMM</name>
<dbReference type="GO" id="GO:0005886">
    <property type="term" value="C:plasma membrane"/>
    <property type="evidence" value="ECO:0007669"/>
    <property type="project" value="TreeGrafter"/>
</dbReference>
<dbReference type="EC" id="2.7.7.65" evidence="2"/>
<reference evidence="6 7" key="1">
    <citation type="submission" date="2020-03" db="EMBL/GenBank/DDBJ databases">
        <title>Complete genome sequence of Shewanella sp.</title>
        <authorList>
            <person name="Kim Y.-S."/>
            <person name="Kim S.-J."/>
            <person name="Jung H.-K."/>
            <person name="Kim K.-H."/>
        </authorList>
    </citation>
    <scope>NUCLEOTIDE SEQUENCE [LARGE SCALE GENOMIC DNA]</scope>
    <source>
        <strain evidence="6 7">PN3F2</strain>
    </source>
</reference>
<keyword evidence="7" id="KW-1185">Reference proteome</keyword>
<dbReference type="InterPro" id="IPR059127">
    <property type="entry name" value="Diguanyl_cycl_sensor_dom"/>
</dbReference>
<evidence type="ECO:0000256" key="1">
    <source>
        <dbReference type="ARBA" id="ARBA00001946"/>
    </source>
</evidence>
<dbReference type="AlphaFoldDB" id="A0A6G9QGV1"/>
<dbReference type="GO" id="GO:1902201">
    <property type="term" value="P:negative regulation of bacterial-type flagellum-dependent cell motility"/>
    <property type="evidence" value="ECO:0007669"/>
    <property type="project" value="TreeGrafter"/>
</dbReference>
<dbReference type="NCBIfam" id="TIGR00254">
    <property type="entry name" value="GGDEF"/>
    <property type="match status" value="1"/>
</dbReference>
<dbReference type="Proteomes" id="UP000502608">
    <property type="component" value="Chromosome"/>
</dbReference>
<comment type="catalytic activity">
    <reaction evidence="3">
        <text>2 GTP = 3',3'-c-di-GMP + 2 diphosphate</text>
        <dbReference type="Rhea" id="RHEA:24898"/>
        <dbReference type="ChEBI" id="CHEBI:33019"/>
        <dbReference type="ChEBI" id="CHEBI:37565"/>
        <dbReference type="ChEBI" id="CHEBI:58805"/>
        <dbReference type="EC" id="2.7.7.65"/>
    </reaction>
</comment>
<evidence type="ECO:0000313" key="7">
    <source>
        <dbReference type="Proteomes" id="UP000502608"/>
    </source>
</evidence>
<evidence type="ECO:0000256" key="2">
    <source>
        <dbReference type="ARBA" id="ARBA00012528"/>
    </source>
</evidence>
<dbReference type="PROSITE" id="PS50112">
    <property type="entry name" value="PAS"/>
    <property type="match status" value="1"/>
</dbReference>
<feature type="domain" description="GGDEF" evidence="5">
    <location>
        <begin position="228"/>
        <end position="364"/>
    </location>
</feature>
<dbReference type="PANTHER" id="PTHR45138:SF9">
    <property type="entry name" value="DIGUANYLATE CYCLASE DGCM-RELATED"/>
    <property type="match status" value="1"/>
</dbReference>
<dbReference type="Pfam" id="PF24820">
    <property type="entry name" value="Diguanyl_cycl_sensor"/>
    <property type="match status" value="1"/>
</dbReference>
<dbReference type="CDD" id="cd00130">
    <property type="entry name" value="PAS"/>
    <property type="match status" value="1"/>
</dbReference>
<sequence>MITANKYQEIHDTLIRATELAKALSGKNFPTPDHPHKPIVQNEVAFNDPQNKSAARQTVEHTLDQATQISSLGFLMNAISEAIFVVNDEGIIEMINQHAAKLFGSPKELLIGQKWTNFVNSAYKEEYLELFAQWRETFTPFNHGPKEIVLQRADSSLVDADISLSCLPVAENATPLIVGVMHNLTSHKEKFAELTRLANTDKLTGLANRHAFDDALQNAWDASVQHQHPLSLLLIDIDFFKLFNDNYGHINGDKCLQKVAQVIKSAMPNRDCLAARFGGEEFTVILPNFSKTQAQRVAEKIQRQINQIKFTDIGLTQEVKVSVSQGIACEQQGQFRTEMALICAADTALYRAKAEGRNRISLSL</sequence>
<dbReference type="SMART" id="SM00267">
    <property type="entry name" value="GGDEF"/>
    <property type="match status" value="1"/>
</dbReference>
<gene>
    <name evidence="6" type="ORF">HBH39_03625</name>
</gene>
<protein>
    <recommendedName>
        <fullName evidence="2">diguanylate cyclase</fullName>
        <ecNumber evidence="2">2.7.7.65</ecNumber>
    </recommendedName>
</protein>
<dbReference type="KEGG" id="saes:HBH39_03625"/>
<proteinExistence type="predicted"/>
<evidence type="ECO:0000259" key="5">
    <source>
        <dbReference type="PROSITE" id="PS50887"/>
    </source>
</evidence>
<dbReference type="CDD" id="cd01949">
    <property type="entry name" value="GGDEF"/>
    <property type="match status" value="1"/>
</dbReference>
<dbReference type="InterPro" id="IPR050469">
    <property type="entry name" value="Diguanylate_Cyclase"/>
</dbReference>
<dbReference type="EMBL" id="CP050313">
    <property type="protein sequence ID" value="QIR13706.1"/>
    <property type="molecule type" value="Genomic_DNA"/>
</dbReference>
<dbReference type="GO" id="GO:0052621">
    <property type="term" value="F:diguanylate cyclase activity"/>
    <property type="evidence" value="ECO:0007669"/>
    <property type="project" value="UniProtKB-EC"/>
</dbReference>
<dbReference type="GO" id="GO:0043709">
    <property type="term" value="P:cell adhesion involved in single-species biofilm formation"/>
    <property type="evidence" value="ECO:0007669"/>
    <property type="project" value="TreeGrafter"/>
</dbReference>
<dbReference type="FunFam" id="3.30.70.270:FF:000001">
    <property type="entry name" value="Diguanylate cyclase domain protein"/>
    <property type="match status" value="1"/>
</dbReference>
<evidence type="ECO:0000256" key="3">
    <source>
        <dbReference type="ARBA" id="ARBA00034247"/>
    </source>
</evidence>
<dbReference type="InterPro" id="IPR000014">
    <property type="entry name" value="PAS"/>
</dbReference>
<organism evidence="6 7">
    <name type="scientific">Shewanella aestuarii</name>
    <dbReference type="NCBI Taxonomy" id="1028752"/>
    <lineage>
        <taxon>Bacteria</taxon>
        <taxon>Pseudomonadati</taxon>
        <taxon>Pseudomonadota</taxon>
        <taxon>Gammaproteobacteria</taxon>
        <taxon>Alteromonadales</taxon>
        <taxon>Shewanellaceae</taxon>
        <taxon>Shewanella</taxon>
    </lineage>
</organism>
<dbReference type="PROSITE" id="PS50887">
    <property type="entry name" value="GGDEF"/>
    <property type="match status" value="1"/>
</dbReference>
<dbReference type="SUPFAM" id="SSF55073">
    <property type="entry name" value="Nucleotide cyclase"/>
    <property type="match status" value="1"/>
</dbReference>
<dbReference type="InterPro" id="IPR035965">
    <property type="entry name" value="PAS-like_dom_sf"/>
</dbReference>
<evidence type="ECO:0000259" key="4">
    <source>
        <dbReference type="PROSITE" id="PS50112"/>
    </source>
</evidence>
<dbReference type="PANTHER" id="PTHR45138">
    <property type="entry name" value="REGULATORY COMPONENTS OF SENSORY TRANSDUCTION SYSTEM"/>
    <property type="match status" value="1"/>
</dbReference>
<dbReference type="InterPro" id="IPR029787">
    <property type="entry name" value="Nucleotide_cyclase"/>
</dbReference>
<dbReference type="Gene3D" id="3.30.70.270">
    <property type="match status" value="1"/>
</dbReference>
<dbReference type="SUPFAM" id="SSF55785">
    <property type="entry name" value="PYP-like sensor domain (PAS domain)"/>
    <property type="match status" value="1"/>
</dbReference>
<feature type="domain" description="PAS" evidence="4">
    <location>
        <begin position="68"/>
        <end position="113"/>
    </location>
</feature>
<comment type="cofactor">
    <cofactor evidence="1">
        <name>Mg(2+)</name>
        <dbReference type="ChEBI" id="CHEBI:18420"/>
    </cofactor>
</comment>
<dbReference type="InterPro" id="IPR000160">
    <property type="entry name" value="GGDEF_dom"/>
</dbReference>
<dbReference type="NCBIfam" id="TIGR00229">
    <property type="entry name" value="sensory_box"/>
    <property type="match status" value="1"/>
</dbReference>
<accession>A0A6G9QGV1</accession>
<evidence type="ECO:0000313" key="6">
    <source>
        <dbReference type="EMBL" id="QIR13706.1"/>
    </source>
</evidence>